<reference evidence="1 2" key="1">
    <citation type="journal article" date="2019" name="Int. J. Syst. Evol. Microbiol.">
        <title>The Global Catalogue of Microorganisms (GCM) 10K type strain sequencing project: providing services to taxonomists for standard genome sequencing and annotation.</title>
        <authorList>
            <consortium name="The Broad Institute Genomics Platform"/>
            <consortium name="The Broad Institute Genome Sequencing Center for Infectious Disease"/>
            <person name="Wu L."/>
            <person name="Ma J."/>
        </authorList>
    </citation>
    <scope>NUCLEOTIDE SEQUENCE [LARGE SCALE GENOMIC DNA]</scope>
    <source>
        <strain evidence="1 2">JCM 16021</strain>
    </source>
</reference>
<dbReference type="EMBL" id="BAAAQQ010000002">
    <property type="protein sequence ID" value="GAA2117877.1"/>
    <property type="molecule type" value="Genomic_DNA"/>
</dbReference>
<evidence type="ECO:0000313" key="1">
    <source>
        <dbReference type="EMBL" id="GAA2117877.1"/>
    </source>
</evidence>
<keyword evidence="2" id="KW-1185">Reference proteome</keyword>
<dbReference type="Proteomes" id="UP001500575">
    <property type="component" value="Unassembled WGS sequence"/>
</dbReference>
<gene>
    <name evidence="1" type="ORF">GCM10009843_09280</name>
</gene>
<accession>A0ABN2XZ42</accession>
<sequence length="93" mass="10478">MVTVASLWFIGIRSNRTDRANVPGRRLLGARVWPYLLSDVFIPPHSSFPAGDHPTRGAVEPWRDRDLERLSEDVLLGDTETVGVRIGLRSQVR</sequence>
<organism evidence="1 2">
    <name type="scientific">Nocardioides bigeumensis</name>
    <dbReference type="NCBI Taxonomy" id="433657"/>
    <lineage>
        <taxon>Bacteria</taxon>
        <taxon>Bacillati</taxon>
        <taxon>Actinomycetota</taxon>
        <taxon>Actinomycetes</taxon>
        <taxon>Propionibacteriales</taxon>
        <taxon>Nocardioidaceae</taxon>
        <taxon>Nocardioides</taxon>
    </lineage>
</organism>
<evidence type="ECO:0000313" key="2">
    <source>
        <dbReference type="Proteomes" id="UP001500575"/>
    </source>
</evidence>
<comment type="caution">
    <text evidence="1">The sequence shown here is derived from an EMBL/GenBank/DDBJ whole genome shotgun (WGS) entry which is preliminary data.</text>
</comment>
<proteinExistence type="predicted"/>
<protein>
    <submittedName>
        <fullName evidence="1">Uncharacterized protein</fullName>
    </submittedName>
</protein>
<name>A0ABN2XZ42_9ACTN</name>